<name>A0ABS9KLW2_9BACT</name>
<reference evidence="1" key="1">
    <citation type="submission" date="2022-01" db="EMBL/GenBank/DDBJ databases">
        <authorList>
            <person name="Jo J.-H."/>
            <person name="Im W.-T."/>
        </authorList>
    </citation>
    <scope>NUCLEOTIDE SEQUENCE</scope>
    <source>
        <strain evidence="1">NA20</strain>
    </source>
</reference>
<dbReference type="Proteomes" id="UP001165367">
    <property type="component" value="Unassembled WGS sequence"/>
</dbReference>
<protein>
    <submittedName>
        <fullName evidence="1">Uncharacterized protein</fullName>
    </submittedName>
</protein>
<accession>A0ABS9KLW2</accession>
<evidence type="ECO:0000313" key="1">
    <source>
        <dbReference type="EMBL" id="MCG2613310.1"/>
    </source>
</evidence>
<gene>
    <name evidence="1" type="ORF">LZZ85_03425</name>
</gene>
<keyword evidence="2" id="KW-1185">Reference proteome</keyword>
<sequence length="101" mass="11299">MYKLIKDLRDLDTLRIGDLLIQYPLSGCPAETIDLSVPENFALYQIASAGSVKLRLLLRQDIADTPAAAPNPSEDLRSAAVSIVVEKLTYALVKEKNWWRQ</sequence>
<proteinExistence type="predicted"/>
<evidence type="ECO:0000313" key="2">
    <source>
        <dbReference type="Proteomes" id="UP001165367"/>
    </source>
</evidence>
<comment type="caution">
    <text evidence="1">The sequence shown here is derived from an EMBL/GenBank/DDBJ whole genome shotgun (WGS) entry which is preliminary data.</text>
</comment>
<dbReference type="EMBL" id="JAKLTR010000002">
    <property type="protein sequence ID" value="MCG2613310.1"/>
    <property type="molecule type" value="Genomic_DNA"/>
</dbReference>
<dbReference type="RefSeq" id="WP_237868539.1">
    <property type="nucleotide sequence ID" value="NZ_JAKLTR010000002.1"/>
</dbReference>
<organism evidence="1 2">
    <name type="scientific">Terrimonas ginsenosidimutans</name>
    <dbReference type="NCBI Taxonomy" id="2908004"/>
    <lineage>
        <taxon>Bacteria</taxon>
        <taxon>Pseudomonadati</taxon>
        <taxon>Bacteroidota</taxon>
        <taxon>Chitinophagia</taxon>
        <taxon>Chitinophagales</taxon>
        <taxon>Chitinophagaceae</taxon>
        <taxon>Terrimonas</taxon>
    </lineage>
</organism>